<dbReference type="EMBL" id="JACHIO010000003">
    <property type="protein sequence ID" value="MBB5062471.1"/>
    <property type="molecule type" value="Genomic_DNA"/>
</dbReference>
<keyword evidence="6 10" id="KW-0418">Kinase</keyword>
<dbReference type="Pfam" id="PF02518">
    <property type="entry name" value="HATPase_c"/>
    <property type="match status" value="1"/>
</dbReference>
<dbReference type="InterPro" id="IPR005467">
    <property type="entry name" value="His_kinase_dom"/>
</dbReference>
<keyword evidence="4" id="KW-0808">Transferase</keyword>
<reference evidence="10 11" key="1">
    <citation type="submission" date="2020-08" db="EMBL/GenBank/DDBJ databases">
        <title>Genomic Encyclopedia of Type Strains, Phase IV (KMG-V): Genome sequencing to study the core and pangenomes of soil and plant-associated prokaryotes.</title>
        <authorList>
            <person name="Whitman W."/>
        </authorList>
    </citation>
    <scope>NUCLEOTIDE SEQUENCE [LARGE SCALE GENOMIC DNA]</scope>
    <source>
        <strain evidence="10 11">X5P3</strain>
    </source>
</reference>
<comment type="caution">
    <text evidence="10">The sequence shown here is derived from an EMBL/GenBank/DDBJ whole genome shotgun (WGS) entry which is preliminary data.</text>
</comment>
<dbReference type="GO" id="GO:0005524">
    <property type="term" value="F:ATP binding"/>
    <property type="evidence" value="ECO:0007669"/>
    <property type="project" value="UniProtKB-KW"/>
</dbReference>
<dbReference type="InterPro" id="IPR003594">
    <property type="entry name" value="HATPase_dom"/>
</dbReference>
<dbReference type="Gene3D" id="3.30.565.10">
    <property type="entry name" value="Histidine kinase-like ATPase, C-terminal domain"/>
    <property type="match status" value="1"/>
</dbReference>
<dbReference type="PRINTS" id="PR00344">
    <property type="entry name" value="BCTRLSENSOR"/>
</dbReference>
<dbReference type="Proteomes" id="UP000584867">
    <property type="component" value="Unassembled WGS sequence"/>
</dbReference>
<evidence type="ECO:0000256" key="2">
    <source>
        <dbReference type="ARBA" id="ARBA00012438"/>
    </source>
</evidence>
<evidence type="ECO:0000256" key="5">
    <source>
        <dbReference type="ARBA" id="ARBA00022741"/>
    </source>
</evidence>
<evidence type="ECO:0000256" key="1">
    <source>
        <dbReference type="ARBA" id="ARBA00000085"/>
    </source>
</evidence>
<dbReference type="InterPro" id="IPR036890">
    <property type="entry name" value="HATPase_C_sf"/>
</dbReference>
<dbReference type="SUPFAM" id="SSF47384">
    <property type="entry name" value="Homodimeric domain of signal transducing histidine kinase"/>
    <property type="match status" value="1"/>
</dbReference>
<dbReference type="InterPro" id="IPR004358">
    <property type="entry name" value="Sig_transdc_His_kin-like_C"/>
</dbReference>
<proteinExistence type="predicted"/>
<keyword evidence="5" id="KW-0547">Nucleotide-binding</keyword>
<evidence type="ECO:0000313" key="11">
    <source>
        <dbReference type="Proteomes" id="UP000584867"/>
    </source>
</evidence>
<dbReference type="EC" id="2.7.13.3" evidence="2"/>
<dbReference type="CDD" id="cd00082">
    <property type="entry name" value="HisKA"/>
    <property type="match status" value="1"/>
</dbReference>
<evidence type="ECO:0000313" key="10">
    <source>
        <dbReference type="EMBL" id="MBB5062471.1"/>
    </source>
</evidence>
<dbReference type="AlphaFoldDB" id="A0A7W7ZNK0"/>
<keyword evidence="8" id="KW-0902">Two-component regulatory system</keyword>
<dbReference type="Gene3D" id="1.10.287.130">
    <property type="match status" value="1"/>
</dbReference>
<evidence type="ECO:0000256" key="4">
    <source>
        <dbReference type="ARBA" id="ARBA00022679"/>
    </source>
</evidence>
<evidence type="ECO:0000256" key="3">
    <source>
        <dbReference type="ARBA" id="ARBA00022553"/>
    </source>
</evidence>
<dbReference type="PANTHER" id="PTHR43065">
    <property type="entry name" value="SENSOR HISTIDINE KINASE"/>
    <property type="match status" value="1"/>
</dbReference>
<evidence type="ECO:0000256" key="7">
    <source>
        <dbReference type="ARBA" id="ARBA00022840"/>
    </source>
</evidence>
<dbReference type="InterPro" id="IPR036097">
    <property type="entry name" value="HisK_dim/P_sf"/>
</dbReference>
<protein>
    <recommendedName>
        <fullName evidence="2">histidine kinase</fullName>
        <ecNumber evidence="2">2.7.13.3</ecNumber>
    </recommendedName>
</protein>
<keyword evidence="3" id="KW-0597">Phosphoprotein</keyword>
<dbReference type="PROSITE" id="PS50109">
    <property type="entry name" value="HIS_KIN"/>
    <property type="match status" value="1"/>
</dbReference>
<gene>
    <name evidence="10" type="ORF">HDF15_000801</name>
</gene>
<dbReference type="PANTHER" id="PTHR43065:SF10">
    <property type="entry name" value="PEROXIDE STRESS-ACTIVATED HISTIDINE KINASE MAK3"/>
    <property type="match status" value="1"/>
</dbReference>
<accession>A0A7W7ZNK0</accession>
<sequence>MEVDIVQDLRAKLSIAIEALRRAEERALPGQFALEVMHEVRNPLEAMGYLLHLASEEDDPKAVREYLRQANEQMATVHQIAAQTLGFARMLPTPQEVDLVELAEAALRIHHRRITAQKIHLVRDFTTATFAEVYTGEILQVVSNLLANALDALPEGGTVSLRLRKRGAQVQLLVADNGKGMAPDHMARLFEPFFTTKENRGTGLGLALSKKIIERHAGRIFARSSALPRRSGTTFRITLPAKRQTEAAATDL</sequence>
<dbReference type="InterPro" id="IPR003661">
    <property type="entry name" value="HisK_dim/P_dom"/>
</dbReference>
<evidence type="ECO:0000259" key="9">
    <source>
        <dbReference type="PROSITE" id="PS50109"/>
    </source>
</evidence>
<dbReference type="SMART" id="SM00387">
    <property type="entry name" value="HATPase_c"/>
    <property type="match status" value="1"/>
</dbReference>
<dbReference type="GO" id="GO:0000155">
    <property type="term" value="F:phosphorelay sensor kinase activity"/>
    <property type="evidence" value="ECO:0007669"/>
    <property type="project" value="InterPro"/>
</dbReference>
<organism evidence="10 11">
    <name type="scientific">Granulicella mallensis</name>
    <dbReference type="NCBI Taxonomy" id="940614"/>
    <lineage>
        <taxon>Bacteria</taxon>
        <taxon>Pseudomonadati</taxon>
        <taxon>Acidobacteriota</taxon>
        <taxon>Terriglobia</taxon>
        <taxon>Terriglobales</taxon>
        <taxon>Acidobacteriaceae</taxon>
        <taxon>Granulicella</taxon>
    </lineage>
</organism>
<dbReference type="SUPFAM" id="SSF55874">
    <property type="entry name" value="ATPase domain of HSP90 chaperone/DNA topoisomerase II/histidine kinase"/>
    <property type="match status" value="1"/>
</dbReference>
<evidence type="ECO:0000256" key="6">
    <source>
        <dbReference type="ARBA" id="ARBA00022777"/>
    </source>
</evidence>
<evidence type="ECO:0000256" key="8">
    <source>
        <dbReference type="ARBA" id="ARBA00023012"/>
    </source>
</evidence>
<feature type="domain" description="Histidine kinase" evidence="9">
    <location>
        <begin position="35"/>
        <end position="243"/>
    </location>
</feature>
<dbReference type="RefSeq" id="WP_184252964.1">
    <property type="nucleotide sequence ID" value="NZ_JACHIO010000003.1"/>
</dbReference>
<comment type="catalytic activity">
    <reaction evidence="1">
        <text>ATP + protein L-histidine = ADP + protein N-phospho-L-histidine.</text>
        <dbReference type="EC" id="2.7.13.3"/>
    </reaction>
</comment>
<keyword evidence="7" id="KW-0067">ATP-binding</keyword>
<dbReference type="CDD" id="cd00075">
    <property type="entry name" value="HATPase"/>
    <property type="match status" value="1"/>
</dbReference>
<name>A0A7W7ZNK0_9BACT</name>